<dbReference type="EMBL" id="FPIP01000001">
    <property type="protein sequence ID" value="SFW12424.1"/>
    <property type="molecule type" value="Genomic_DNA"/>
</dbReference>
<organism evidence="11 12">
    <name type="scientific">Ruminococcus flavefaciens</name>
    <dbReference type="NCBI Taxonomy" id="1265"/>
    <lineage>
        <taxon>Bacteria</taxon>
        <taxon>Bacillati</taxon>
        <taxon>Bacillota</taxon>
        <taxon>Clostridia</taxon>
        <taxon>Eubacteriales</taxon>
        <taxon>Oscillospiraceae</taxon>
        <taxon>Ruminococcus</taxon>
    </lineage>
</organism>
<dbReference type="PROSITE" id="PS00018">
    <property type="entry name" value="EF_HAND_1"/>
    <property type="match status" value="1"/>
</dbReference>
<evidence type="ECO:0000256" key="8">
    <source>
        <dbReference type="SAM" id="MobiDB-lite"/>
    </source>
</evidence>
<accession>A0A1K1LNG9</accession>
<keyword evidence="3" id="KW-0136">Cellulose degradation</keyword>
<feature type="compositionally biased region" description="Basic and acidic residues" evidence="8">
    <location>
        <begin position="494"/>
        <end position="504"/>
    </location>
</feature>
<dbReference type="GO" id="GO:0030245">
    <property type="term" value="P:cellulose catabolic process"/>
    <property type="evidence" value="ECO:0007669"/>
    <property type="project" value="UniProtKB-KW"/>
</dbReference>
<name>A0A1K1LNG9_RUMFL</name>
<dbReference type="InterPro" id="IPR018247">
    <property type="entry name" value="EF_Hand_1_Ca_BS"/>
</dbReference>
<dbReference type="Gene3D" id="3.20.20.80">
    <property type="entry name" value="Glycosidases"/>
    <property type="match status" value="1"/>
</dbReference>
<dbReference type="GO" id="GO:0009986">
    <property type="term" value="C:cell surface"/>
    <property type="evidence" value="ECO:0007669"/>
    <property type="project" value="TreeGrafter"/>
</dbReference>
<feature type="region of interest" description="Disordered" evidence="8">
    <location>
        <begin position="487"/>
        <end position="512"/>
    </location>
</feature>
<evidence type="ECO:0000256" key="9">
    <source>
        <dbReference type="SAM" id="SignalP"/>
    </source>
</evidence>
<dbReference type="GO" id="GO:0008422">
    <property type="term" value="F:beta-glucosidase activity"/>
    <property type="evidence" value="ECO:0007669"/>
    <property type="project" value="TreeGrafter"/>
</dbReference>
<dbReference type="InterPro" id="IPR001547">
    <property type="entry name" value="Glyco_hydro_5"/>
</dbReference>
<dbReference type="InterPro" id="IPR036439">
    <property type="entry name" value="Dockerin_dom_sf"/>
</dbReference>
<dbReference type="PANTHER" id="PTHR31297">
    <property type="entry name" value="GLUCAN ENDO-1,6-BETA-GLUCOSIDASE B"/>
    <property type="match status" value="1"/>
</dbReference>
<dbReference type="InterPro" id="IPR050386">
    <property type="entry name" value="Glycosyl_hydrolase_5"/>
</dbReference>
<evidence type="ECO:0000256" key="3">
    <source>
        <dbReference type="ARBA" id="ARBA00023001"/>
    </source>
</evidence>
<protein>
    <submittedName>
        <fullName evidence="11">Endoglucanase</fullName>
    </submittedName>
</protein>
<proteinExistence type="inferred from homology"/>
<evidence type="ECO:0000256" key="7">
    <source>
        <dbReference type="RuleBase" id="RU361153"/>
    </source>
</evidence>
<dbReference type="PANTHER" id="PTHR31297:SF41">
    <property type="entry name" value="ENDOGLUCANASE, PUTATIVE (AFU_ORTHOLOGUE AFUA_5G01830)-RELATED"/>
    <property type="match status" value="1"/>
</dbReference>
<evidence type="ECO:0000313" key="12">
    <source>
        <dbReference type="Proteomes" id="UP000183461"/>
    </source>
</evidence>
<evidence type="ECO:0000256" key="4">
    <source>
        <dbReference type="ARBA" id="ARBA00023277"/>
    </source>
</evidence>
<feature type="region of interest" description="Disordered" evidence="8">
    <location>
        <begin position="394"/>
        <end position="467"/>
    </location>
</feature>
<dbReference type="Proteomes" id="UP000183461">
    <property type="component" value="Unassembled WGS sequence"/>
</dbReference>
<dbReference type="InterPro" id="IPR017853">
    <property type="entry name" value="GH"/>
</dbReference>
<dbReference type="AlphaFoldDB" id="A0A1K1LNG9"/>
<feature type="compositionally biased region" description="Low complexity" evidence="8">
    <location>
        <begin position="397"/>
        <end position="455"/>
    </location>
</feature>
<keyword evidence="5 7" id="KW-0326">Glycosidase</keyword>
<evidence type="ECO:0000256" key="1">
    <source>
        <dbReference type="ARBA" id="ARBA00005641"/>
    </source>
</evidence>
<dbReference type="SUPFAM" id="SSF63446">
    <property type="entry name" value="Type I dockerin domain"/>
    <property type="match status" value="1"/>
</dbReference>
<feature type="chain" id="PRO_5038465951" evidence="9">
    <location>
        <begin position="20"/>
        <end position="535"/>
    </location>
</feature>
<keyword evidence="6" id="KW-0624">Polysaccharide degradation</keyword>
<dbReference type="SUPFAM" id="SSF51445">
    <property type="entry name" value="(Trans)glycosidases"/>
    <property type="match status" value="1"/>
</dbReference>
<evidence type="ECO:0000313" key="11">
    <source>
        <dbReference type="EMBL" id="SFW12424.1"/>
    </source>
</evidence>
<evidence type="ECO:0000259" key="10">
    <source>
        <dbReference type="Pfam" id="PF00150"/>
    </source>
</evidence>
<evidence type="ECO:0000256" key="2">
    <source>
        <dbReference type="ARBA" id="ARBA00022801"/>
    </source>
</evidence>
<keyword evidence="9" id="KW-0732">Signal</keyword>
<feature type="domain" description="Glycoside hydrolase family 5" evidence="10">
    <location>
        <begin position="78"/>
        <end position="341"/>
    </location>
</feature>
<dbReference type="Gene3D" id="1.10.1330.10">
    <property type="entry name" value="Dockerin domain"/>
    <property type="match status" value="1"/>
</dbReference>
<feature type="signal peptide" evidence="9">
    <location>
        <begin position="1"/>
        <end position="19"/>
    </location>
</feature>
<comment type="similarity">
    <text evidence="1 7">Belongs to the glycosyl hydrolase 5 (cellulase A) family.</text>
</comment>
<keyword evidence="2 7" id="KW-0378">Hydrolase</keyword>
<dbReference type="RefSeq" id="WP_072299025.1">
    <property type="nucleotide sequence ID" value="NZ_FPIP01000001.1"/>
</dbReference>
<keyword evidence="4" id="KW-0119">Carbohydrate metabolism</keyword>
<evidence type="ECO:0000256" key="6">
    <source>
        <dbReference type="ARBA" id="ARBA00023326"/>
    </source>
</evidence>
<gene>
    <name evidence="11" type="ORF">SAMN02910280_0612</name>
</gene>
<dbReference type="GO" id="GO:0005576">
    <property type="term" value="C:extracellular region"/>
    <property type="evidence" value="ECO:0007669"/>
    <property type="project" value="TreeGrafter"/>
</dbReference>
<reference evidence="11 12" key="1">
    <citation type="submission" date="2016-11" db="EMBL/GenBank/DDBJ databases">
        <authorList>
            <person name="Jaros S."/>
            <person name="Januszkiewicz K."/>
            <person name="Wedrychowicz H."/>
        </authorList>
    </citation>
    <scope>NUCLEOTIDE SEQUENCE [LARGE SCALE GENOMIC DNA]</scope>
    <source>
        <strain evidence="11 12">YL228</strain>
    </source>
</reference>
<evidence type="ECO:0000256" key="5">
    <source>
        <dbReference type="ARBA" id="ARBA00023295"/>
    </source>
</evidence>
<sequence>MKKQIISTALALMVLGATVQPFGQSEKKAFAADSTMRDISTMDLVKEMGVGINLGNTMEACGDWIAEVDAEWGDGVLTVEEYETAWGSPVVTQKMIQGMADEGFGVVRVPVAWSNLMEDNYKINKDLDARVHEIVDWVIDADMYCIINIHWDNGWVNTFPDNKDECMKRYQTMWEQISDSFKDYGDKLMFESQNEELGWEKVWNPWGGTEGKAESYALVNEINQKFVDVIRKSGGNNPKRHLLISGYNTGFDRTCDPLFKMPSDPANRMAVSVHYYTPAGFAILEDKDETWAKARATWGTDEDYKELNANMDMMKNGFIDKGIPVIVGEYGCPTKGKEPDSVRLFISSVCKSAYERGLCPVLWSTPGGHYNRETCKMEDQELRKLLNEISGFKPKAPAETTTTTTTATTTTTTTTATTTTTSSTTTTTVTTTAETTASTTSVTTTAEPVVSTTTTAPKAGKKGDANCDGNVDMSDVVLIMQSLANPNRFGESGTDEHHITREGADNGDVAGGNDGLTSGDALEIQLFLLGIKSSL</sequence>
<dbReference type="Pfam" id="PF00150">
    <property type="entry name" value="Cellulase"/>
    <property type="match status" value="1"/>
</dbReference>